<proteinExistence type="predicted"/>
<dbReference type="EMBL" id="SRLO01000254">
    <property type="protein sequence ID" value="TNN64359.1"/>
    <property type="molecule type" value="Genomic_DNA"/>
</dbReference>
<dbReference type="AlphaFoldDB" id="A0A4Z2HEV5"/>
<dbReference type="Proteomes" id="UP000314294">
    <property type="component" value="Unassembled WGS sequence"/>
</dbReference>
<reference evidence="1 2" key="1">
    <citation type="submission" date="2019-03" db="EMBL/GenBank/DDBJ databases">
        <title>First draft genome of Liparis tanakae, snailfish: a comprehensive survey of snailfish specific genes.</title>
        <authorList>
            <person name="Kim W."/>
            <person name="Song I."/>
            <person name="Jeong J.-H."/>
            <person name="Kim D."/>
            <person name="Kim S."/>
            <person name="Ryu S."/>
            <person name="Song J.Y."/>
            <person name="Lee S.K."/>
        </authorList>
    </citation>
    <scope>NUCLEOTIDE SEQUENCE [LARGE SCALE GENOMIC DNA]</scope>
    <source>
        <tissue evidence="1">Muscle</tissue>
    </source>
</reference>
<comment type="caution">
    <text evidence="1">The sequence shown here is derived from an EMBL/GenBank/DDBJ whole genome shotgun (WGS) entry which is preliminary data.</text>
</comment>
<evidence type="ECO:0000313" key="2">
    <source>
        <dbReference type="Proteomes" id="UP000314294"/>
    </source>
</evidence>
<protein>
    <submittedName>
        <fullName evidence="1">Uncharacterized protein</fullName>
    </submittedName>
</protein>
<keyword evidence="2" id="KW-1185">Reference proteome</keyword>
<accession>A0A4Z2HEV5</accession>
<sequence length="98" mass="10700">MLQWQHRKKEVGDAEAFVVFNPGDFALLLGQKRGGGVFIGADAVSSWGRVQHVKIIHVSNTMLAAPSKAGSSNSDVTTLMFWVEMRALSEMMCCTGAW</sequence>
<name>A0A4Z2HEV5_9TELE</name>
<gene>
    <name evidence="1" type="ORF">EYF80_025400</name>
</gene>
<organism evidence="1 2">
    <name type="scientific">Liparis tanakae</name>
    <name type="common">Tanaka's snailfish</name>
    <dbReference type="NCBI Taxonomy" id="230148"/>
    <lineage>
        <taxon>Eukaryota</taxon>
        <taxon>Metazoa</taxon>
        <taxon>Chordata</taxon>
        <taxon>Craniata</taxon>
        <taxon>Vertebrata</taxon>
        <taxon>Euteleostomi</taxon>
        <taxon>Actinopterygii</taxon>
        <taxon>Neopterygii</taxon>
        <taxon>Teleostei</taxon>
        <taxon>Neoteleostei</taxon>
        <taxon>Acanthomorphata</taxon>
        <taxon>Eupercaria</taxon>
        <taxon>Perciformes</taxon>
        <taxon>Cottioidei</taxon>
        <taxon>Cottales</taxon>
        <taxon>Liparidae</taxon>
        <taxon>Liparis</taxon>
    </lineage>
</organism>
<evidence type="ECO:0000313" key="1">
    <source>
        <dbReference type="EMBL" id="TNN64359.1"/>
    </source>
</evidence>